<gene>
    <name evidence="7" type="ORF">A3B19_01995</name>
</gene>
<dbReference type="InterPro" id="IPR000715">
    <property type="entry name" value="Glycosyl_transferase_4"/>
</dbReference>
<evidence type="ECO:0000256" key="2">
    <source>
        <dbReference type="ARBA" id="ARBA00022679"/>
    </source>
</evidence>
<keyword evidence="4 6" id="KW-1133">Transmembrane helix</keyword>
<dbReference type="GO" id="GO:0071555">
    <property type="term" value="P:cell wall organization"/>
    <property type="evidence" value="ECO:0007669"/>
    <property type="project" value="TreeGrafter"/>
</dbReference>
<dbReference type="Pfam" id="PF00953">
    <property type="entry name" value="Glycos_transf_4"/>
    <property type="match status" value="1"/>
</dbReference>
<reference evidence="7 8" key="1">
    <citation type="journal article" date="2016" name="Nat. Commun.">
        <title>Thousands of microbial genomes shed light on interconnected biogeochemical processes in an aquifer system.</title>
        <authorList>
            <person name="Anantharaman K."/>
            <person name="Brown C.T."/>
            <person name="Hug L.A."/>
            <person name="Sharon I."/>
            <person name="Castelle C.J."/>
            <person name="Probst A.J."/>
            <person name="Thomas B.C."/>
            <person name="Singh A."/>
            <person name="Wilkins M.J."/>
            <person name="Karaoz U."/>
            <person name="Brodie E.L."/>
            <person name="Williams K.H."/>
            <person name="Hubbard S.S."/>
            <person name="Banfield J.F."/>
        </authorList>
    </citation>
    <scope>NUCLEOTIDE SEQUENCE [LARGE SCALE GENOMIC DNA]</scope>
</reference>
<feature type="transmembrane region" description="Helical" evidence="6">
    <location>
        <begin position="211"/>
        <end position="229"/>
    </location>
</feature>
<feature type="transmembrane region" description="Helical" evidence="6">
    <location>
        <begin position="186"/>
        <end position="204"/>
    </location>
</feature>
<keyword evidence="2" id="KW-0808">Transferase</keyword>
<keyword evidence="5 6" id="KW-0472">Membrane</keyword>
<feature type="transmembrane region" description="Helical" evidence="6">
    <location>
        <begin position="338"/>
        <end position="356"/>
    </location>
</feature>
<dbReference type="GO" id="GO:0016780">
    <property type="term" value="F:phosphotransferase activity, for other substituted phosphate groups"/>
    <property type="evidence" value="ECO:0007669"/>
    <property type="project" value="InterPro"/>
</dbReference>
<accession>A0A1F5XI74</accession>
<evidence type="ECO:0000256" key="5">
    <source>
        <dbReference type="ARBA" id="ARBA00023136"/>
    </source>
</evidence>
<dbReference type="EMBL" id="MFIF01000004">
    <property type="protein sequence ID" value="OGF87590.1"/>
    <property type="molecule type" value="Genomic_DNA"/>
</dbReference>
<evidence type="ECO:0000256" key="3">
    <source>
        <dbReference type="ARBA" id="ARBA00022692"/>
    </source>
</evidence>
<sequence>MNEPALVLDVLKVFGLAGFSFFVAFFLTPILTHYLYKYKLWPRRIERESLGGGPATVIAGLAKERTHIDTPRMGGILIWGTVFIITALFWLMGKFFDGPLFTKLNYLSRGQTWLPFFAMMSASLIGLADDWLQIKGRGGYIGGGLLLKIRITLVALLGLAGALWFYGPLEQSGVVIPFYGEFELGIFFIPFFILTMLALFSTGVVDGLDGLAGGVIGPVIAAYGGIAFFQHQLDLAAFLGVIGGALLAFLWYNIPPARFYMGESGILGLTSMLTVVAFLTDGVAVLPIIAFPLAVETLSVIIQVGSKRLRGKKVFIAAPLHHHFEAIGWPHYKVTMRFWVVSLVTAIVGMVIHVIGR</sequence>
<feature type="transmembrane region" description="Helical" evidence="6">
    <location>
        <begin position="235"/>
        <end position="254"/>
    </location>
</feature>
<protein>
    <recommendedName>
        <fullName evidence="9">Phospho-N-acetylmuramoyl-pentapeptide-transferase</fullName>
    </recommendedName>
</protein>
<evidence type="ECO:0000256" key="1">
    <source>
        <dbReference type="ARBA" id="ARBA00004141"/>
    </source>
</evidence>
<feature type="transmembrane region" description="Helical" evidence="6">
    <location>
        <begin position="113"/>
        <end position="132"/>
    </location>
</feature>
<evidence type="ECO:0008006" key="9">
    <source>
        <dbReference type="Google" id="ProtNLM"/>
    </source>
</evidence>
<organism evidence="7 8">
    <name type="scientific">Candidatus Giovannonibacteria bacterium RIFCSPLOWO2_01_FULL_46_32</name>
    <dbReference type="NCBI Taxonomy" id="1798353"/>
    <lineage>
        <taxon>Bacteria</taxon>
        <taxon>Candidatus Giovannoniibacteriota</taxon>
    </lineage>
</organism>
<proteinExistence type="predicted"/>
<evidence type="ECO:0000256" key="6">
    <source>
        <dbReference type="SAM" id="Phobius"/>
    </source>
</evidence>
<comment type="subcellular location">
    <subcellularLocation>
        <location evidence="1">Membrane</location>
        <topology evidence="1">Multi-pass membrane protein</topology>
    </subcellularLocation>
</comment>
<feature type="transmembrane region" description="Helical" evidence="6">
    <location>
        <begin position="266"/>
        <end position="290"/>
    </location>
</feature>
<dbReference type="GO" id="GO:0005886">
    <property type="term" value="C:plasma membrane"/>
    <property type="evidence" value="ECO:0007669"/>
    <property type="project" value="TreeGrafter"/>
</dbReference>
<comment type="caution">
    <text evidence="7">The sequence shown here is derived from an EMBL/GenBank/DDBJ whole genome shotgun (WGS) entry which is preliminary data.</text>
</comment>
<dbReference type="AlphaFoldDB" id="A0A1F5XI74"/>
<name>A0A1F5XI74_9BACT</name>
<feature type="transmembrane region" description="Helical" evidence="6">
    <location>
        <begin position="73"/>
        <end position="93"/>
    </location>
</feature>
<feature type="transmembrane region" description="Helical" evidence="6">
    <location>
        <begin position="13"/>
        <end position="36"/>
    </location>
</feature>
<feature type="transmembrane region" description="Helical" evidence="6">
    <location>
        <begin position="144"/>
        <end position="166"/>
    </location>
</feature>
<evidence type="ECO:0000313" key="7">
    <source>
        <dbReference type="EMBL" id="OGF87590.1"/>
    </source>
</evidence>
<evidence type="ECO:0000256" key="4">
    <source>
        <dbReference type="ARBA" id="ARBA00022989"/>
    </source>
</evidence>
<dbReference type="GO" id="GO:0044038">
    <property type="term" value="P:cell wall macromolecule biosynthetic process"/>
    <property type="evidence" value="ECO:0007669"/>
    <property type="project" value="TreeGrafter"/>
</dbReference>
<keyword evidence="3 6" id="KW-0812">Transmembrane</keyword>
<dbReference type="PANTHER" id="PTHR22926:SF5">
    <property type="entry name" value="PHOSPHO-N-ACETYLMURAMOYL-PENTAPEPTIDE-TRANSFERASE HOMOLOG"/>
    <property type="match status" value="1"/>
</dbReference>
<dbReference type="Proteomes" id="UP000177346">
    <property type="component" value="Unassembled WGS sequence"/>
</dbReference>
<dbReference type="PANTHER" id="PTHR22926">
    <property type="entry name" value="PHOSPHO-N-ACETYLMURAMOYL-PENTAPEPTIDE-TRANSFERASE"/>
    <property type="match status" value="1"/>
</dbReference>
<evidence type="ECO:0000313" key="8">
    <source>
        <dbReference type="Proteomes" id="UP000177346"/>
    </source>
</evidence>